<dbReference type="PANTHER" id="PTHR33112">
    <property type="entry name" value="DOMAIN PROTEIN, PUTATIVE-RELATED"/>
    <property type="match status" value="1"/>
</dbReference>
<evidence type="ECO:0000313" key="3">
    <source>
        <dbReference type="Proteomes" id="UP000504637"/>
    </source>
</evidence>
<dbReference type="Pfam" id="PF06985">
    <property type="entry name" value="HET"/>
    <property type="match status" value="1"/>
</dbReference>
<feature type="region of interest" description="Disordered" evidence="1">
    <location>
        <begin position="470"/>
        <end position="504"/>
    </location>
</feature>
<keyword evidence="3" id="KW-1185">Reference proteome</keyword>
<dbReference type="GeneID" id="54365179"/>
<dbReference type="InterPro" id="IPR010730">
    <property type="entry name" value="HET"/>
</dbReference>
<gene>
    <name evidence="4" type="ORF">K489DRAFT_407520</name>
</gene>
<reference evidence="4" key="2">
    <citation type="submission" date="2020-04" db="EMBL/GenBank/DDBJ databases">
        <authorList>
            <consortium name="NCBI Genome Project"/>
        </authorList>
    </citation>
    <scope>NUCLEOTIDE SEQUENCE</scope>
    <source>
        <strain evidence="4">CBS 342.82</strain>
    </source>
</reference>
<reference evidence="4" key="3">
    <citation type="submission" date="2025-08" db="UniProtKB">
        <authorList>
            <consortium name="RefSeq"/>
        </authorList>
    </citation>
    <scope>IDENTIFICATION</scope>
    <source>
        <strain evidence="4">CBS 342.82</strain>
    </source>
</reference>
<protein>
    <submittedName>
        <fullName evidence="4">HET-domain-containing protein</fullName>
    </submittedName>
</protein>
<reference evidence="4" key="1">
    <citation type="submission" date="2020-01" db="EMBL/GenBank/DDBJ databases">
        <authorList>
            <consortium name="DOE Joint Genome Institute"/>
            <person name="Haridas S."/>
            <person name="Albert R."/>
            <person name="Binder M."/>
            <person name="Bloem J."/>
            <person name="Labutti K."/>
            <person name="Salamov A."/>
            <person name="Andreopoulos B."/>
            <person name="Baker S.E."/>
            <person name="Barry K."/>
            <person name="Bills G."/>
            <person name="Bluhm B.H."/>
            <person name="Cannon C."/>
            <person name="Castanera R."/>
            <person name="Culley D.E."/>
            <person name="Daum C."/>
            <person name="Ezra D."/>
            <person name="Gonzalez J.B."/>
            <person name="Henrissat B."/>
            <person name="Kuo A."/>
            <person name="Liang C."/>
            <person name="Lipzen A."/>
            <person name="Lutzoni F."/>
            <person name="Magnuson J."/>
            <person name="Mondo S."/>
            <person name="Nolan M."/>
            <person name="Ohm R."/>
            <person name="Pangilinan J."/>
            <person name="Park H.-J."/>
            <person name="Ramirez L."/>
            <person name="Alfaro M."/>
            <person name="Sun H."/>
            <person name="Tritt A."/>
            <person name="Yoshinaga Y."/>
            <person name="Zwiers L.-H."/>
            <person name="Turgeon B.G."/>
            <person name="Goodwin S.B."/>
            <person name="Spatafora J.W."/>
            <person name="Crous P.W."/>
            <person name="Grigoriev I.V."/>
        </authorList>
    </citation>
    <scope>NUCLEOTIDE SEQUENCE</scope>
    <source>
        <strain evidence="4">CBS 342.82</strain>
    </source>
</reference>
<dbReference type="PANTHER" id="PTHR33112:SF16">
    <property type="entry name" value="HETEROKARYON INCOMPATIBILITY DOMAIN-CONTAINING PROTEIN"/>
    <property type="match status" value="1"/>
</dbReference>
<accession>A0A6J3MIU7</accession>
<evidence type="ECO:0000313" key="4">
    <source>
        <dbReference type="RefSeq" id="XP_033463873.1"/>
    </source>
</evidence>
<feature type="compositionally biased region" description="Basic and acidic residues" evidence="1">
    <location>
        <begin position="472"/>
        <end position="493"/>
    </location>
</feature>
<proteinExistence type="predicted"/>
<organism evidence="4">
    <name type="scientific">Dissoconium aciculare CBS 342.82</name>
    <dbReference type="NCBI Taxonomy" id="1314786"/>
    <lineage>
        <taxon>Eukaryota</taxon>
        <taxon>Fungi</taxon>
        <taxon>Dikarya</taxon>
        <taxon>Ascomycota</taxon>
        <taxon>Pezizomycotina</taxon>
        <taxon>Dothideomycetes</taxon>
        <taxon>Dothideomycetidae</taxon>
        <taxon>Mycosphaerellales</taxon>
        <taxon>Dissoconiaceae</taxon>
        <taxon>Dissoconium</taxon>
    </lineage>
</organism>
<evidence type="ECO:0000256" key="1">
    <source>
        <dbReference type="SAM" id="MobiDB-lite"/>
    </source>
</evidence>
<dbReference type="RefSeq" id="XP_033463873.1">
    <property type="nucleotide sequence ID" value="XM_033607379.1"/>
</dbReference>
<dbReference type="Proteomes" id="UP000504637">
    <property type="component" value="Unplaced"/>
</dbReference>
<name>A0A6J3MIU7_9PEZI</name>
<dbReference type="AlphaFoldDB" id="A0A6J3MIU7"/>
<feature type="domain" description="Heterokaryon incompatibility" evidence="2">
    <location>
        <begin position="71"/>
        <end position="224"/>
    </location>
</feature>
<feature type="compositionally biased region" description="Acidic residues" evidence="1">
    <location>
        <begin position="494"/>
        <end position="504"/>
    </location>
</feature>
<sequence>MRPIEPEPGMKSGFDMLRSCLETCLRDHVTCAEEQDLDFHPARLVHIDPSDPSGQTVRLVATKDHRPTTRYICLSYCWGEDPQLLTKLANLDQHSKQIPWRGLPRCQQDCITVAREFRVEYVWIDALCIVQDDRTDWGNHSQRMHVIYRNALFTVAVVASSTSSQPFLGPDTPHYRAEYAIHNIETSTGSSGNLQIQARHASAANDLGPDVETPLWSRAWTWQEQVFSRRILYYLDHKTMWKCYMSVNSEAGEEHPDDSWFTNDLFFGRPNSEKDWYLIVETYSGFRGLTYSTDRLPALSGMASHFAEICGGRYMAGLWAEGMPIGLAWASIVGVSPGIVGPPQLSNGIPSWSWASVGEHVEWKTFWPVDNKATRAKIATASLSDTDDSDIVLENRAELIDFDCMPSSSNLYGEVRQGSSVTLRSQTTPARMLVDVNGNSVIEREGCIPQKVYPDCRILGYDTVGRAPRTKLLHDQQTLRRATEDDFPKNESEKDSDDPETQEPCEGEVLCLLLYTNNKSGNDMSMSLILAPHPKYAPAYQRLGISYGCLKQTNNLKTDANSDADSVDEGEKYADWRQWYAGGEIRDVRIA</sequence>
<evidence type="ECO:0000259" key="2">
    <source>
        <dbReference type="Pfam" id="PF06985"/>
    </source>
</evidence>
<dbReference type="OrthoDB" id="47007at2759"/>